<dbReference type="Proteomes" id="UP001295740">
    <property type="component" value="Unassembled WGS sequence"/>
</dbReference>
<keyword evidence="2" id="KW-1185">Reference proteome</keyword>
<reference evidence="1" key="1">
    <citation type="submission" date="2023-10" db="EMBL/GenBank/DDBJ databases">
        <authorList>
            <person name="Hackl T."/>
        </authorList>
    </citation>
    <scope>NUCLEOTIDE SEQUENCE</scope>
</reference>
<evidence type="ECO:0000313" key="2">
    <source>
        <dbReference type="Proteomes" id="UP001295740"/>
    </source>
</evidence>
<dbReference type="EMBL" id="CAUWAG010000008">
    <property type="protein sequence ID" value="CAJ2505945.1"/>
    <property type="molecule type" value="Genomic_DNA"/>
</dbReference>
<dbReference type="AlphaFoldDB" id="A0AAI8VJ87"/>
<organism evidence="1 2">
    <name type="scientific">Anthostomella pinea</name>
    <dbReference type="NCBI Taxonomy" id="933095"/>
    <lineage>
        <taxon>Eukaryota</taxon>
        <taxon>Fungi</taxon>
        <taxon>Dikarya</taxon>
        <taxon>Ascomycota</taxon>
        <taxon>Pezizomycotina</taxon>
        <taxon>Sordariomycetes</taxon>
        <taxon>Xylariomycetidae</taxon>
        <taxon>Xylariales</taxon>
        <taxon>Xylariaceae</taxon>
        <taxon>Anthostomella</taxon>
    </lineage>
</organism>
<evidence type="ECO:0000313" key="1">
    <source>
        <dbReference type="EMBL" id="CAJ2505945.1"/>
    </source>
</evidence>
<protein>
    <submittedName>
        <fullName evidence="1">Uu.00g000750.m01.CDS01</fullName>
    </submittedName>
</protein>
<proteinExistence type="predicted"/>
<name>A0AAI8VJ87_9PEZI</name>
<gene>
    <name evidence="1" type="ORF">KHLLAP_LOCUS6413</name>
</gene>
<accession>A0AAI8VJ87</accession>
<sequence>MAMLLNSRGTPPLCKDSPAGFDAVNAHISAQVHAFFNTLHDLEHMSDKQSSDEMRQDEGIRPAILIVLHHPLINS</sequence>
<comment type="caution">
    <text evidence="1">The sequence shown here is derived from an EMBL/GenBank/DDBJ whole genome shotgun (WGS) entry which is preliminary data.</text>
</comment>